<proteinExistence type="predicted"/>
<sequence length="426" mass="49155">MKQKAKATTIIALSHICRTWRDAAVGCKWIWGCILTVDTSTSTWVDILLERAGSAPLYIYSNPTMSRTIRPRHHVFISDIWSALFDRVAQWKVLDLTVHVPMGAYLEIAYPRDTTDEILLSPFRLTPLTPLIRALTKAAPTLESFELNFPDAYYLSYARQGKFIPDTLFSGVTPRLKRFSFRDIVFSTLASFRTSKLLTHLDINWKWAKTVSITITEWLDILEGQTQLAFLQISGSFMKRDKKVNLTQRQIKLPSLRILRLEHCMDAEASVTLFSKLHVPHTCSVKLYLGLGVTGAPFIASLPVKQLQVGFERFITSWRLFEADEKLRVEWIIMRRRGFFDLSIINPQTKGLECEDDPMFTFTYMTFNEPHFKSTDVVNMVLKSVPEFIFEKTDEIRMDMTNSDVVGEELATFDRLFAKFEHLPER</sequence>
<keyword evidence="2" id="KW-1185">Reference proteome</keyword>
<evidence type="ECO:0000313" key="2">
    <source>
        <dbReference type="Proteomes" id="UP000807469"/>
    </source>
</evidence>
<evidence type="ECO:0000313" key="1">
    <source>
        <dbReference type="EMBL" id="KAF9486580.1"/>
    </source>
</evidence>
<organism evidence="1 2">
    <name type="scientific">Pholiota conissans</name>
    <dbReference type="NCBI Taxonomy" id="109636"/>
    <lineage>
        <taxon>Eukaryota</taxon>
        <taxon>Fungi</taxon>
        <taxon>Dikarya</taxon>
        <taxon>Basidiomycota</taxon>
        <taxon>Agaricomycotina</taxon>
        <taxon>Agaricomycetes</taxon>
        <taxon>Agaricomycetidae</taxon>
        <taxon>Agaricales</taxon>
        <taxon>Agaricineae</taxon>
        <taxon>Strophariaceae</taxon>
        <taxon>Pholiota</taxon>
    </lineage>
</organism>
<evidence type="ECO:0008006" key="3">
    <source>
        <dbReference type="Google" id="ProtNLM"/>
    </source>
</evidence>
<reference evidence="1" key="1">
    <citation type="submission" date="2020-11" db="EMBL/GenBank/DDBJ databases">
        <authorList>
            <consortium name="DOE Joint Genome Institute"/>
            <person name="Ahrendt S."/>
            <person name="Riley R."/>
            <person name="Andreopoulos W."/>
            <person name="Labutti K."/>
            <person name="Pangilinan J."/>
            <person name="Ruiz-Duenas F.J."/>
            <person name="Barrasa J.M."/>
            <person name="Sanchez-Garcia M."/>
            <person name="Camarero S."/>
            <person name="Miyauchi S."/>
            <person name="Serrano A."/>
            <person name="Linde D."/>
            <person name="Babiker R."/>
            <person name="Drula E."/>
            <person name="Ayuso-Fernandez I."/>
            <person name="Pacheco R."/>
            <person name="Padilla G."/>
            <person name="Ferreira P."/>
            <person name="Barriuso J."/>
            <person name="Kellner H."/>
            <person name="Castanera R."/>
            <person name="Alfaro M."/>
            <person name="Ramirez L."/>
            <person name="Pisabarro A.G."/>
            <person name="Kuo A."/>
            <person name="Tritt A."/>
            <person name="Lipzen A."/>
            <person name="He G."/>
            <person name="Yan M."/>
            <person name="Ng V."/>
            <person name="Cullen D."/>
            <person name="Martin F."/>
            <person name="Rosso M.-N."/>
            <person name="Henrissat B."/>
            <person name="Hibbett D."/>
            <person name="Martinez A.T."/>
            <person name="Grigoriev I.V."/>
        </authorList>
    </citation>
    <scope>NUCLEOTIDE SEQUENCE</scope>
    <source>
        <strain evidence="1">CIRM-BRFM 674</strain>
    </source>
</reference>
<dbReference type="SUPFAM" id="SSF52047">
    <property type="entry name" value="RNI-like"/>
    <property type="match status" value="1"/>
</dbReference>
<protein>
    <recommendedName>
        <fullName evidence="3">F-box domain-containing protein</fullName>
    </recommendedName>
</protein>
<dbReference type="Proteomes" id="UP000807469">
    <property type="component" value="Unassembled WGS sequence"/>
</dbReference>
<comment type="caution">
    <text evidence="1">The sequence shown here is derived from an EMBL/GenBank/DDBJ whole genome shotgun (WGS) entry which is preliminary data.</text>
</comment>
<gene>
    <name evidence="1" type="ORF">BDN70DRAFT_870176</name>
</gene>
<name>A0A9P6D8A0_9AGAR</name>
<dbReference type="OrthoDB" id="3014681at2759"/>
<accession>A0A9P6D8A0</accession>
<dbReference type="EMBL" id="MU155130">
    <property type="protein sequence ID" value="KAF9486580.1"/>
    <property type="molecule type" value="Genomic_DNA"/>
</dbReference>
<dbReference type="AlphaFoldDB" id="A0A9P6D8A0"/>